<organism evidence="1 2">
    <name type="scientific">Bauhinia variegata</name>
    <name type="common">Purple orchid tree</name>
    <name type="synonym">Phanera variegata</name>
    <dbReference type="NCBI Taxonomy" id="167791"/>
    <lineage>
        <taxon>Eukaryota</taxon>
        <taxon>Viridiplantae</taxon>
        <taxon>Streptophyta</taxon>
        <taxon>Embryophyta</taxon>
        <taxon>Tracheophyta</taxon>
        <taxon>Spermatophyta</taxon>
        <taxon>Magnoliopsida</taxon>
        <taxon>eudicotyledons</taxon>
        <taxon>Gunneridae</taxon>
        <taxon>Pentapetalae</taxon>
        <taxon>rosids</taxon>
        <taxon>fabids</taxon>
        <taxon>Fabales</taxon>
        <taxon>Fabaceae</taxon>
        <taxon>Cercidoideae</taxon>
        <taxon>Cercideae</taxon>
        <taxon>Bauhiniinae</taxon>
        <taxon>Bauhinia</taxon>
    </lineage>
</organism>
<protein>
    <submittedName>
        <fullName evidence="1">Uncharacterized protein</fullName>
    </submittedName>
</protein>
<comment type="caution">
    <text evidence="1">The sequence shown here is derived from an EMBL/GenBank/DDBJ whole genome shotgun (WGS) entry which is preliminary data.</text>
</comment>
<dbReference type="EMBL" id="CM039431">
    <property type="protein sequence ID" value="KAI4337174.1"/>
    <property type="molecule type" value="Genomic_DNA"/>
</dbReference>
<reference evidence="1 2" key="1">
    <citation type="journal article" date="2022" name="DNA Res.">
        <title>Chromosomal-level genome assembly of the orchid tree Bauhinia variegata (Leguminosae; Cercidoideae) supports the allotetraploid origin hypothesis of Bauhinia.</title>
        <authorList>
            <person name="Zhong Y."/>
            <person name="Chen Y."/>
            <person name="Zheng D."/>
            <person name="Pang J."/>
            <person name="Liu Y."/>
            <person name="Luo S."/>
            <person name="Meng S."/>
            <person name="Qian L."/>
            <person name="Wei D."/>
            <person name="Dai S."/>
            <person name="Zhou R."/>
        </authorList>
    </citation>
    <scope>NUCLEOTIDE SEQUENCE [LARGE SCALE GENOMIC DNA]</scope>
    <source>
        <strain evidence="1">BV-YZ2020</strain>
    </source>
</reference>
<keyword evidence="2" id="KW-1185">Reference proteome</keyword>
<evidence type="ECO:0000313" key="1">
    <source>
        <dbReference type="EMBL" id="KAI4337174.1"/>
    </source>
</evidence>
<sequence>MWDFQTARWCLTKKTFNIGLCQLSVTPNKERNIVQAIEEAARKGAQLVHLSEIWNSPYSNDSTLTTLGILMLVAMHHLQLQCCPKSLEDHYSRWLYTGACW</sequence>
<gene>
    <name evidence="1" type="ORF">L6164_015621</name>
</gene>
<name>A0ACB9NN80_BAUVA</name>
<evidence type="ECO:0000313" key="2">
    <source>
        <dbReference type="Proteomes" id="UP000828941"/>
    </source>
</evidence>
<accession>A0ACB9NN80</accession>
<dbReference type="Proteomes" id="UP000828941">
    <property type="component" value="Chromosome 6"/>
</dbReference>
<proteinExistence type="predicted"/>